<evidence type="ECO:0000256" key="1">
    <source>
        <dbReference type="SAM" id="MobiDB-lite"/>
    </source>
</evidence>
<name>A0A2S2PCM1_SCHGA</name>
<evidence type="ECO:0000313" key="2">
    <source>
        <dbReference type="EMBL" id="MBY27190.1"/>
    </source>
</evidence>
<feature type="region of interest" description="Disordered" evidence="1">
    <location>
        <begin position="1"/>
        <end position="24"/>
    </location>
</feature>
<organism evidence="2">
    <name type="scientific">Schizaphis graminum</name>
    <name type="common">Green bug aphid</name>
    <dbReference type="NCBI Taxonomy" id="13262"/>
    <lineage>
        <taxon>Eukaryota</taxon>
        <taxon>Metazoa</taxon>
        <taxon>Ecdysozoa</taxon>
        <taxon>Arthropoda</taxon>
        <taxon>Hexapoda</taxon>
        <taxon>Insecta</taxon>
        <taxon>Pterygota</taxon>
        <taxon>Neoptera</taxon>
        <taxon>Paraneoptera</taxon>
        <taxon>Hemiptera</taxon>
        <taxon>Sternorrhyncha</taxon>
        <taxon>Aphidomorpha</taxon>
        <taxon>Aphidoidea</taxon>
        <taxon>Aphididae</taxon>
        <taxon>Aphidini</taxon>
        <taxon>Schizaphis</taxon>
    </lineage>
</organism>
<reference evidence="2" key="1">
    <citation type="submission" date="2018-04" db="EMBL/GenBank/DDBJ databases">
        <title>Transcriptome of Schizaphis graminum biotype I.</title>
        <authorList>
            <person name="Scully E.D."/>
            <person name="Geib S.M."/>
            <person name="Palmer N.A."/>
            <person name="Koch K."/>
            <person name="Bradshaw J."/>
            <person name="Heng-Moss T."/>
            <person name="Sarath G."/>
        </authorList>
    </citation>
    <scope>NUCLEOTIDE SEQUENCE</scope>
</reference>
<dbReference type="AlphaFoldDB" id="A0A2S2PCM1"/>
<proteinExistence type="predicted"/>
<protein>
    <submittedName>
        <fullName evidence="2">Uncharacterized protein</fullName>
    </submittedName>
</protein>
<gene>
    <name evidence="2" type="ORF">g.63012</name>
</gene>
<accession>A0A2S2PCM1</accession>
<feature type="compositionally biased region" description="Acidic residues" evidence="1">
    <location>
        <begin position="9"/>
        <end position="18"/>
    </location>
</feature>
<sequence length="135" mass="15036">MSLVAYADSDCDSDDDNGEEIKSSPTVVKAVTNSVDSKPFLTLPEPKSIENIKTIDDYDSVDEEKPVVRTKPLVNSIQEKKEIPLFPTLPKPKTGGKVKIIIPSLNEFYDEDDDYQPKCKIIKPSNVSFNCLCII</sequence>
<dbReference type="EMBL" id="GGMR01014571">
    <property type="protein sequence ID" value="MBY27190.1"/>
    <property type="molecule type" value="Transcribed_RNA"/>
</dbReference>